<accession>A0A0L0F1C2</accession>
<dbReference type="GO" id="GO:0045719">
    <property type="term" value="P:negative regulation of glycogen biosynthetic process"/>
    <property type="evidence" value="ECO:0007669"/>
    <property type="project" value="TreeGrafter"/>
</dbReference>
<evidence type="ECO:0000313" key="5">
    <source>
        <dbReference type="Proteomes" id="UP000054560"/>
    </source>
</evidence>
<dbReference type="InterPro" id="IPR008271">
    <property type="entry name" value="Ser/Thr_kinase_AS"/>
</dbReference>
<gene>
    <name evidence="4" type="ORF">SARC_17018</name>
</gene>
<dbReference type="PANTHER" id="PTHR24346:SF51">
    <property type="entry name" value="PAS DOMAIN-CONTAINING SERINE_THREONINE-PROTEIN KINASE"/>
    <property type="match status" value="1"/>
</dbReference>
<dbReference type="eggNOG" id="KOG0583">
    <property type="taxonomic scope" value="Eukaryota"/>
</dbReference>
<dbReference type="OrthoDB" id="6513151at2759"/>
<dbReference type="GO" id="GO:0035556">
    <property type="term" value="P:intracellular signal transduction"/>
    <property type="evidence" value="ECO:0007669"/>
    <property type="project" value="TreeGrafter"/>
</dbReference>
<feature type="non-terminal residue" evidence="4">
    <location>
        <position position="75"/>
    </location>
</feature>
<evidence type="ECO:0000256" key="1">
    <source>
        <dbReference type="ARBA" id="ARBA00022741"/>
    </source>
</evidence>
<dbReference type="PROSITE" id="PS50011">
    <property type="entry name" value="PROTEIN_KINASE_DOM"/>
    <property type="match status" value="1"/>
</dbReference>
<evidence type="ECO:0000259" key="3">
    <source>
        <dbReference type="PROSITE" id="PS50011"/>
    </source>
</evidence>
<dbReference type="Pfam" id="PF00069">
    <property type="entry name" value="Pkinase"/>
    <property type="match status" value="1"/>
</dbReference>
<dbReference type="GO" id="GO:0005524">
    <property type="term" value="F:ATP binding"/>
    <property type="evidence" value="ECO:0007669"/>
    <property type="project" value="UniProtKB-KW"/>
</dbReference>
<dbReference type="PANTHER" id="PTHR24346">
    <property type="entry name" value="MAP/MICROTUBULE AFFINITY-REGULATING KINASE"/>
    <property type="match status" value="1"/>
</dbReference>
<keyword evidence="2" id="KW-0067">ATP-binding</keyword>
<organism evidence="4 5">
    <name type="scientific">Sphaeroforma arctica JP610</name>
    <dbReference type="NCBI Taxonomy" id="667725"/>
    <lineage>
        <taxon>Eukaryota</taxon>
        <taxon>Ichthyosporea</taxon>
        <taxon>Ichthyophonida</taxon>
        <taxon>Sphaeroforma</taxon>
    </lineage>
</organism>
<dbReference type="GeneID" id="25917522"/>
<dbReference type="AlphaFoldDB" id="A0A0L0F1C2"/>
<protein>
    <recommendedName>
        <fullName evidence="3">Protein kinase domain-containing protein</fullName>
    </recommendedName>
</protein>
<dbReference type="RefSeq" id="XP_014144358.1">
    <property type="nucleotide sequence ID" value="XM_014288883.1"/>
</dbReference>
<dbReference type="SUPFAM" id="SSF56112">
    <property type="entry name" value="Protein kinase-like (PK-like)"/>
    <property type="match status" value="1"/>
</dbReference>
<dbReference type="InterPro" id="IPR000719">
    <property type="entry name" value="Prot_kinase_dom"/>
</dbReference>
<dbReference type="GO" id="GO:0005634">
    <property type="term" value="C:nucleus"/>
    <property type="evidence" value="ECO:0007669"/>
    <property type="project" value="TreeGrafter"/>
</dbReference>
<keyword evidence="5" id="KW-1185">Reference proteome</keyword>
<dbReference type="STRING" id="667725.A0A0L0F1C2"/>
<sequence length="75" mass="8756">HMSGGDLESYTYAQKHRYVPERKAAFFFRQIVSGIDYLHKNSITHRDIKPANIILDAKQQIPKLIDFGFTNIFDE</sequence>
<dbReference type="Gene3D" id="1.10.510.10">
    <property type="entry name" value="Transferase(Phosphotransferase) domain 1"/>
    <property type="match status" value="1"/>
</dbReference>
<dbReference type="GO" id="GO:0005829">
    <property type="term" value="C:cytosol"/>
    <property type="evidence" value="ECO:0007669"/>
    <property type="project" value="TreeGrafter"/>
</dbReference>
<evidence type="ECO:0000256" key="2">
    <source>
        <dbReference type="ARBA" id="ARBA00022840"/>
    </source>
</evidence>
<dbReference type="EMBL" id="KQ251130">
    <property type="protein sequence ID" value="KNC70456.1"/>
    <property type="molecule type" value="Genomic_DNA"/>
</dbReference>
<evidence type="ECO:0000313" key="4">
    <source>
        <dbReference type="EMBL" id="KNC70456.1"/>
    </source>
</evidence>
<proteinExistence type="predicted"/>
<dbReference type="Proteomes" id="UP000054560">
    <property type="component" value="Unassembled WGS sequence"/>
</dbReference>
<dbReference type="PROSITE" id="PS00108">
    <property type="entry name" value="PROTEIN_KINASE_ST"/>
    <property type="match status" value="1"/>
</dbReference>
<name>A0A0L0F1C2_9EUKA</name>
<dbReference type="GO" id="GO:0004674">
    <property type="term" value="F:protein serine/threonine kinase activity"/>
    <property type="evidence" value="ECO:0007669"/>
    <property type="project" value="TreeGrafter"/>
</dbReference>
<keyword evidence="1" id="KW-0547">Nucleotide-binding</keyword>
<dbReference type="InterPro" id="IPR011009">
    <property type="entry name" value="Kinase-like_dom_sf"/>
</dbReference>
<reference evidence="4 5" key="1">
    <citation type="submission" date="2011-02" db="EMBL/GenBank/DDBJ databases">
        <title>The Genome Sequence of Sphaeroforma arctica JP610.</title>
        <authorList>
            <consortium name="The Broad Institute Genome Sequencing Platform"/>
            <person name="Russ C."/>
            <person name="Cuomo C."/>
            <person name="Young S.K."/>
            <person name="Zeng Q."/>
            <person name="Gargeya S."/>
            <person name="Alvarado L."/>
            <person name="Berlin A."/>
            <person name="Chapman S.B."/>
            <person name="Chen Z."/>
            <person name="Freedman E."/>
            <person name="Gellesch M."/>
            <person name="Goldberg J."/>
            <person name="Griggs A."/>
            <person name="Gujja S."/>
            <person name="Heilman E."/>
            <person name="Heiman D."/>
            <person name="Howarth C."/>
            <person name="Mehta T."/>
            <person name="Neiman D."/>
            <person name="Pearson M."/>
            <person name="Roberts A."/>
            <person name="Saif S."/>
            <person name="Shea T."/>
            <person name="Shenoy N."/>
            <person name="Sisk P."/>
            <person name="Stolte C."/>
            <person name="Sykes S."/>
            <person name="White J."/>
            <person name="Yandava C."/>
            <person name="Burger G."/>
            <person name="Gray M.W."/>
            <person name="Holland P.W.H."/>
            <person name="King N."/>
            <person name="Lang F.B.F."/>
            <person name="Roger A.J."/>
            <person name="Ruiz-Trillo I."/>
            <person name="Haas B."/>
            <person name="Nusbaum C."/>
            <person name="Birren B."/>
        </authorList>
    </citation>
    <scope>NUCLEOTIDE SEQUENCE [LARGE SCALE GENOMIC DNA]</scope>
    <source>
        <strain evidence="4 5">JP610</strain>
    </source>
</reference>
<feature type="domain" description="Protein kinase" evidence="3">
    <location>
        <begin position="1"/>
        <end position="75"/>
    </location>
</feature>
<feature type="non-terminal residue" evidence="4">
    <location>
        <position position="1"/>
    </location>
</feature>